<evidence type="ECO:0000256" key="1">
    <source>
        <dbReference type="ARBA" id="ARBA00004167"/>
    </source>
</evidence>
<keyword evidence="2" id="KW-0472">Membrane</keyword>
<evidence type="ECO:0000256" key="2">
    <source>
        <dbReference type="SAM" id="Phobius"/>
    </source>
</evidence>
<dbReference type="AlphaFoldDB" id="A0A4R1NB00"/>
<keyword evidence="4" id="KW-1185">Reference proteome</keyword>
<dbReference type="PIRSF" id="PIRSF004525">
    <property type="entry name" value="Pilin_peptidase-dep_B_prd"/>
    <property type="match status" value="1"/>
</dbReference>
<keyword evidence="2" id="KW-1133">Transmembrane helix</keyword>
<dbReference type="NCBIfam" id="NF007848">
    <property type="entry name" value="PRK10557.1"/>
    <property type="match status" value="1"/>
</dbReference>
<organism evidence="3 4">
    <name type="scientific">Sodalis ligni</name>
    <dbReference type="NCBI Taxonomy" id="2697027"/>
    <lineage>
        <taxon>Bacteria</taxon>
        <taxon>Pseudomonadati</taxon>
        <taxon>Pseudomonadota</taxon>
        <taxon>Gammaproteobacteria</taxon>
        <taxon>Enterobacterales</taxon>
        <taxon>Bruguierivoracaceae</taxon>
        <taxon>Sodalis</taxon>
    </lineage>
</organism>
<sequence>MQREGELWGHLAMLKAGESGFSLAETLCAMAVVSLVLLSGMRLLPVMYGQCYGGIQHMRLIRHLNHGLLLIEKDLRRAGHCSPSCGRPAVVIGHRRGEGQQSCLVATYAFIPSSGVAAGGVLENETFGYRLHRGALETQRGVTHCNGPGWVKMHDPKLWIIKQLRFETVGNNAYRVTLTGAARSTPSIRHRASRIMVGRNG</sequence>
<reference evidence="3 4" key="1">
    <citation type="submission" date="2019-02" db="EMBL/GenBank/DDBJ databases">
        <title>Investigation of anaerobic lignin degradation for improved lignocellulosic biofuels.</title>
        <authorList>
            <person name="Deangelis K."/>
        </authorList>
    </citation>
    <scope>NUCLEOTIDE SEQUENCE [LARGE SCALE GENOMIC DNA]</scope>
    <source>
        <strain evidence="3 4">159R</strain>
    </source>
</reference>
<dbReference type="NCBIfam" id="TIGR02532">
    <property type="entry name" value="IV_pilin_GFxxxE"/>
    <property type="match status" value="1"/>
</dbReference>
<protein>
    <submittedName>
        <fullName evidence="3">Prepilin peptidase dependent protein B</fullName>
    </submittedName>
</protein>
<feature type="transmembrane region" description="Helical" evidence="2">
    <location>
        <begin position="20"/>
        <end position="38"/>
    </location>
</feature>
<dbReference type="EMBL" id="SJOI01000001">
    <property type="protein sequence ID" value="TCL04473.1"/>
    <property type="molecule type" value="Genomic_DNA"/>
</dbReference>
<evidence type="ECO:0000313" key="3">
    <source>
        <dbReference type="EMBL" id="TCL04473.1"/>
    </source>
</evidence>
<accession>A0A4R1NB00</accession>
<keyword evidence="2" id="KW-0812">Transmembrane</keyword>
<gene>
    <name evidence="3" type="ORF">EZJ58_2596</name>
</gene>
<dbReference type="RefSeq" id="WP_165934165.1">
    <property type="nucleotide sequence ID" value="NZ_SJOI01000001.1"/>
</dbReference>
<dbReference type="InterPro" id="IPR012902">
    <property type="entry name" value="N_methyl_site"/>
</dbReference>
<dbReference type="InterPro" id="IPR016419">
    <property type="entry name" value="Prepilin_Pept-dep_B_prd"/>
</dbReference>
<dbReference type="GO" id="GO:0016020">
    <property type="term" value="C:membrane"/>
    <property type="evidence" value="ECO:0007669"/>
    <property type="project" value="UniProtKB-SubCell"/>
</dbReference>
<proteinExistence type="predicted"/>
<comment type="subcellular location">
    <subcellularLocation>
        <location evidence="1">Membrane</location>
        <topology evidence="1">Single-pass membrane protein</topology>
    </subcellularLocation>
</comment>
<comment type="caution">
    <text evidence="3">The sequence shown here is derived from an EMBL/GenBank/DDBJ whole genome shotgun (WGS) entry which is preliminary data.</text>
</comment>
<evidence type="ECO:0000313" key="4">
    <source>
        <dbReference type="Proteomes" id="UP000294555"/>
    </source>
</evidence>
<name>A0A4R1NB00_9GAMM</name>
<dbReference type="Proteomes" id="UP000294555">
    <property type="component" value="Unassembled WGS sequence"/>
</dbReference>